<feature type="binding site" evidence="17">
    <location>
        <position position="191"/>
    </location>
    <ligand>
        <name>Mg(2+)</name>
        <dbReference type="ChEBI" id="CHEBI:18420"/>
        <label>1</label>
        <note>catalytic</note>
    </ligand>
</feature>
<evidence type="ECO:0000256" key="4">
    <source>
        <dbReference type="ARBA" id="ARBA00022519"/>
    </source>
</evidence>
<evidence type="ECO:0000256" key="7">
    <source>
        <dbReference type="ARBA" id="ARBA00022801"/>
    </source>
</evidence>
<dbReference type="PANTHER" id="PTHR43028">
    <property type="entry name" value="3'(2'),5'-BISPHOSPHATE NUCLEOTIDASE 1"/>
    <property type="match status" value="1"/>
</dbReference>
<evidence type="ECO:0000256" key="3">
    <source>
        <dbReference type="ARBA" id="ARBA00022475"/>
    </source>
</evidence>
<evidence type="ECO:0000313" key="22">
    <source>
        <dbReference type="Proteomes" id="UP000279271"/>
    </source>
</evidence>
<dbReference type="PRINTS" id="PR00377">
    <property type="entry name" value="IMPHPHTASES"/>
</dbReference>
<dbReference type="KEGG" id="apro:F751_5311"/>
<comment type="cofactor">
    <cofactor evidence="17">
        <name>Mg(2+)</name>
        <dbReference type="ChEBI" id="CHEBI:18420"/>
    </cofactor>
</comment>
<feature type="binding site" evidence="17">
    <location>
        <position position="65"/>
    </location>
    <ligand>
        <name>Mg(2+)</name>
        <dbReference type="ChEBI" id="CHEBI:18420"/>
        <label>1</label>
        <note>catalytic</note>
    </ligand>
</feature>
<evidence type="ECO:0000256" key="6">
    <source>
        <dbReference type="ARBA" id="ARBA00022723"/>
    </source>
</evidence>
<reference evidence="20" key="5">
    <citation type="submission" date="2018-11" db="EMBL/GenBank/DDBJ databases">
        <title>Characterization of plant carbon substrate utilization by Auxenochlorella protothecoides.</title>
        <authorList>
            <person name="Vogler B.W."/>
            <person name="Starkenburg S.R."/>
            <person name="Sudasinghe N."/>
            <person name="Schambach J.Y."/>
            <person name="Rollin J.A."/>
            <person name="Pattathil S."/>
            <person name="Barry A.N."/>
        </authorList>
    </citation>
    <scope>NUCLEOTIDE SEQUENCE [LARGE SCALE GENOMIC DNA]</scope>
    <source>
        <strain evidence="20">UTEX 25</strain>
    </source>
</reference>
<keyword evidence="21" id="KW-1185">Reference proteome</keyword>
<dbReference type="InterPro" id="IPR006240">
    <property type="entry name" value="CysQ"/>
</dbReference>
<evidence type="ECO:0000256" key="14">
    <source>
        <dbReference type="ARBA" id="ARBA00044519"/>
    </source>
</evidence>
<evidence type="ECO:0000256" key="11">
    <source>
        <dbReference type="ARBA" id="ARBA00041815"/>
    </source>
</evidence>
<reference evidence="18" key="2">
    <citation type="submission" date="2015-08" db="EMBL/GenBank/DDBJ databases">
        <authorList>
            <person name="Babu N.S."/>
            <person name="Beckwith C.J."/>
            <person name="Beseler K.G."/>
            <person name="Brison A."/>
            <person name="Carone J.V."/>
            <person name="Caskin T.P."/>
            <person name="Diamond M."/>
            <person name="Durham M.E."/>
            <person name="Foxe J.M."/>
            <person name="Go M."/>
            <person name="Henderson B.A."/>
            <person name="Jones I.B."/>
            <person name="McGettigan J.A."/>
            <person name="Micheletti S.J."/>
            <person name="Nasrallah M.E."/>
            <person name="Ortiz D."/>
            <person name="Piller C.R."/>
            <person name="Privatt S.R."/>
            <person name="Schneider S.L."/>
            <person name="Sharp S."/>
            <person name="Smith T.C."/>
            <person name="Stanton J.D."/>
            <person name="Ullery H.E."/>
            <person name="Wilson R.J."/>
            <person name="Serrano M.G."/>
            <person name="Buck G."/>
            <person name="Lee V."/>
            <person name="Wang Y."/>
            <person name="Carvalho R."/>
            <person name="Voegtly L."/>
            <person name="Shi R."/>
            <person name="Duckworth R."/>
            <person name="Johnson A."/>
            <person name="Loviza R."/>
            <person name="Walstead R."/>
            <person name="Shah Z."/>
            <person name="Kiflezghi M."/>
            <person name="Wade K."/>
            <person name="Ball S.L."/>
            <person name="Bradley K.W."/>
            <person name="Asai D.J."/>
            <person name="Bowman C.A."/>
            <person name="Russell D.A."/>
            <person name="Pope W.H."/>
            <person name="Jacobs-Sera D."/>
            <person name="Hendrix R.W."/>
            <person name="Hatfull G.F."/>
        </authorList>
    </citation>
    <scope>NUCLEOTIDE SEQUENCE</scope>
</reference>
<dbReference type="EC" id="3.1.3.7" evidence="2"/>
<dbReference type="EMBL" id="KL662168">
    <property type="protein sequence ID" value="KFM28398.1"/>
    <property type="molecule type" value="Genomic_DNA"/>
</dbReference>
<keyword evidence="3" id="KW-1003">Cell membrane</keyword>
<evidence type="ECO:0000256" key="13">
    <source>
        <dbReference type="ARBA" id="ARBA00044478"/>
    </source>
</evidence>
<dbReference type="PROSITE" id="PS00629">
    <property type="entry name" value="IMP_1"/>
    <property type="match status" value="1"/>
</dbReference>
<protein>
    <recommendedName>
        <fullName evidence="10">3'(2'),5'-bisphosphate nucleotidase 1</fullName>
        <ecNumber evidence="14">3.1.3.57</ecNumber>
        <ecNumber evidence="2">3.1.3.7</ecNumber>
    </recommendedName>
    <alternativeName>
        <fullName evidence="15">3'-phosphoadenosine 5'-phosphate phosphatase</fullName>
    </alternativeName>
    <alternativeName>
        <fullName evidence="11">Bisphosphate 3'-nucleotidase 1</fullName>
    </alternativeName>
    <alternativeName>
        <fullName evidence="16">Inositol-polyphosphate 1-phosphatase</fullName>
    </alternativeName>
</protein>
<evidence type="ECO:0000256" key="2">
    <source>
        <dbReference type="ARBA" id="ARBA00012633"/>
    </source>
</evidence>
<keyword evidence="8 17" id="KW-0460">Magnesium</keyword>
<dbReference type="CDD" id="cd01638">
    <property type="entry name" value="CysQ"/>
    <property type="match status" value="1"/>
</dbReference>
<dbReference type="STRING" id="3075.A0A087SRP4"/>
<reference evidence="20" key="4">
    <citation type="submission" date="2018-10" db="EMBL/GenBank/DDBJ databases">
        <authorList>
            <person name="Hovde B."/>
            <person name="Zhang X."/>
        </authorList>
    </citation>
    <scope>NUCLEOTIDE SEQUENCE [LARGE SCALE GENOMIC DNA]</scope>
    <source>
        <strain evidence="20">UTEX 25</strain>
    </source>
</reference>
<dbReference type="Proteomes" id="UP000279271">
    <property type="component" value="Unassembled WGS sequence"/>
</dbReference>
<dbReference type="GO" id="GO:0000287">
    <property type="term" value="F:magnesium ion binding"/>
    <property type="evidence" value="ECO:0007669"/>
    <property type="project" value="InterPro"/>
</dbReference>
<evidence type="ECO:0000256" key="12">
    <source>
        <dbReference type="ARBA" id="ARBA00044465"/>
    </source>
</evidence>
<evidence type="ECO:0000256" key="9">
    <source>
        <dbReference type="ARBA" id="ARBA00023136"/>
    </source>
</evidence>
<dbReference type="GO" id="GO:0004441">
    <property type="term" value="F:inositol-1,4-bisphosphate 1-phosphatase activity"/>
    <property type="evidence" value="ECO:0007669"/>
    <property type="project" value="UniProtKB-EC"/>
</dbReference>
<dbReference type="GO" id="GO:0006790">
    <property type="term" value="P:sulfur compound metabolic process"/>
    <property type="evidence" value="ECO:0007669"/>
    <property type="project" value="InterPro"/>
</dbReference>
<keyword evidence="9" id="KW-0472">Membrane</keyword>
<dbReference type="Proteomes" id="UP000028924">
    <property type="component" value="Unassembled WGS sequence"/>
</dbReference>
<dbReference type="InterPro" id="IPR020583">
    <property type="entry name" value="Inositol_monoP_metal-BS"/>
</dbReference>
<reference evidence="22" key="3">
    <citation type="journal article" date="2018" name="Algal Res.">
        <title>Characterization of plant carbon substrate utilization by Auxenochlorella protothecoides.</title>
        <authorList>
            <person name="Vogler B.W."/>
            <person name="Starkenburg S.R."/>
            <person name="Sudasinghe N."/>
            <person name="Schambach J.Y."/>
            <person name="Rollin J.A."/>
            <person name="Pattathil S."/>
            <person name="Barry A.N."/>
        </authorList>
    </citation>
    <scope>NUCLEOTIDE SEQUENCE [LARGE SCALE GENOMIC DNA]</scope>
    <source>
        <strain evidence="22">UTEX 25</strain>
    </source>
</reference>
<evidence type="ECO:0000313" key="21">
    <source>
        <dbReference type="Proteomes" id="UP000028924"/>
    </source>
</evidence>
<dbReference type="InterPro" id="IPR000760">
    <property type="entry name" value="Inositol_monophosphatase-like"/>
</dbReference>
<reference evidence="19 21" key="1">
    <citation type="journal article" date="2014" name="BMC Genomics">
        <title>Oil accumulation mechanisms of the oleaginous microalga Chlorella protothecoides revealed through its genome, transcriptomes, and proteomes.</title>
        <authorList>
            <person name="Gao C."/>
            <person name="Wang Y."/>
            <person name="Shen Y."/>
            <person name="Yan D."/>
            <person name="He X."/>
            <person name="Dai J."/>
            <person name="Wu Q."/>
        </authorList>
    </citation>
    <scope>NUCLEOTIDE SEQUENCE [LARGE SCALE GENOMIC DNA]</scope>
    <source>
        <strain evidence="19 21">0710</strain>
    </source>
</reference>
<evidence type="ECO:0000313" key="20">
    <source>
        <dbReference type="EMBL" id="RMZ53394.1"/>
    </source>
</evidence>
<evidence type="ECO:0000256" key="16">
    <source>
        <dbReference type="ARBA" id="ARBA00044554"/>
    </source>
</evidence>
<gene>
    <name evidence="20" type="ORF">APUTEX25_004882</name>
    <name evidence="19" type="ORF">F751_5311</name>
    <name evidence="18" type="ORF">g.58968</name>
</gene>
<keyword evidence="7" id="KW-0378">Hydrolase</keyword>
<dbReference type="SUPFAM" id="SSF56655">
    <property type="entry name" value="Carbohydrate phosphatase"/>
    <property type="match status" value="1"/>
</dbReference>
<evidence type="ECO:0000256" key="17">
    <source>
        <dbReference type="PIRSR" id="PIRSR600760-2"/>
    </source>
</evidence>
<evidence type="ECO:0000256" key="15">
    <source>
        <dbReference type="ARBA" id="ARBA00044544"/>
    </source>
</evidence>
<dbReference type="Gene3D" id="3.30.540.10">
    <property type="entry name" value="Fructose-1,6-Bisphosphatase, subunit A, domain 1"/>
    <property type="match status" value="1"/>
</dbReference>
<dbReference type="GO" id="GO:0046854">
    <property type="term" value="P:phosphatidylinositol phosphate biosynthetic process"/>
    <property type="evidence" value="ECO:0007669"/>
    <property type="project" value="InterPro"/>
</dbReference>
<comment type="catalytic activity">
    <reaction evidence="13">
        <text>1D-myo-inositol 1,4-bisphosphate + H2O = 1D-myo-inositol 4-phosphate + phosphate</text>
        <dbReference type="Rhea" id="RHEA:15553"/>
        <dbReference type="ChEBI" id="CHEBI:15377"/>
        <dbReference type="ChEBI" id="CHEBI:43474"/>
        <dbReference type="ChEBI" id="CHEBI:58282"/>
        <dbReference type="ChEBI" id="CHEBI:58469"/>
        <dbReference type="EC" id="3.1.3.57"/>
    </reaction>
    <physiologicalReaction direction="left-to-right" evidence="13">
        <dbReference type="Rhea" id="RHEA:15554"/>
    </physiologicalReaction>
</comment>
<dbReference type="InterPro" id="IPR020550">
    <property type="entry name" value="Inositol_monophosphatase_CS"/>
</dbReference>
<dbReference type="EMBL" id="GDKF01010306">
    <property type="protein sequence ID" value="JAT68316.1"/>
    <property type="molecule type" value="Transcribed_RNA"/>
</dbReference>
<dbReference type="eggNOG" id="KOG2951">
    <property type="taxonomic scope" value="Eukaryota"/>
</dbReference>
<dbReference type="PROSITE" id="PS00630">
    <property type="entry name" value="IMP_2"/>
    <property type="match status" value="1"/>
</dbReference>
<name>A0A087SRP4_AUXPR</name>
<dbReference type="RefSeq" id="XP_011401413.1">
    <property type="nucleotide sequence ID" value="XM_011403111.1"/>
</dbReference>
<evidence type="ECO:0000256" key="1">
    <source>
        <dbReference type="ARBA" id="ARBA00005289"/>
    </source>
</evidence>
<dbReference type="GO" id="GO:0008441">
    <property type="term" value="F:3'(2'),5'-bisphosphate nucleotidase activity"/>
    <property type="evidence" value="ECO:0007669"/>
    <property type="project" value="UniProtKB-EC"/>
</dbReference>
<dbReference type="Gene3D" id="3.40.190.80">
    <property type="match status" value="1"/>
</dbReference>
<dbReference type="OrthoDB" id="10254945at2759"/>
<dbReference type="NCBIfam" id="TIGR01331">
    <property type="entry name" value="bisphos_cysQ"/>
    <property type="match status" value="1"/>
</dbReference>
<dbReference type="InterPro" id="IPR050725">
    <property type="entry name" value="CysQ/Inositol_MonoPase"/>
</dbReference>
<evidence type="ECO:0000256" key="10">
    <source>
        <dbReference type="ARBA" id="ARBA00040342"/>
    </source>
</evidence>
<dbReference type="GeneID" id="23616702"/>
<dbReference type="Pfam" id="PF00459">
    <property type="entry name" value="Inositol_P"/>
    <property type="match status" value="1"/>
</dbReference>
<dbReference type="AlphaFoldDB" id="A0A087SRP4"/>
<dbReference type="EC" id="3.1.3.57" evidence="14"/>
<keyword evidence="6 17" id="KW-0479">Metal-binding</keyword>
<dbReference type="EMBL" id="QOKY01000198">
    <property type="protein sequence ID" value="RMZ53394.1"/>
    <property type="molecule type" value="Genomic_DNA"/>
</dbReference>
<feature type="binding site" evidence="17">
    <location>
        <position position="42"/>
    </location>
    <ligand>
        <name>Mg(2+)</name>
        <dbReference type="ChEBI" id="CHEBI:18420"/>
        <label>1</label>
        <note>catalytic</note>
    </ligand>
</feature>
<evidence type="ECO:0000313" key="19">
    <source>
        <dbReference type="EMBL" id="KFM28398.1"/>
    </source>
</evidence>
<keyword evidence="4" id="KW-0997">Cell inner membrane</keyword>
<accession>A0A087SRP4</accession>
<evidence type="ECO:0000256" key="8">
    <source>
        <dbReference type="ARBA" id="ARBA00022842"/>
    </source>
</evidence>
<keyword evidence="5" id="KW-0452">Lithium</keyword>
<dbReference type="PANTHER" id="PTHR43028:SF5">
    <property type="entry name" value="3'(2'),5'-BISPHOSPHATE NUCLEOTIDASE 1"/>
    <property type="match status" value="1"/>
</dbReference>
<organism evidence="19 21">
    <name type="scientific">Auxenochlorella protothecoides</name>
    <name type="common">Green microalga</name>
    <name type="synonym">Chlorella protothecoides</name>
    <dbReference type="NCBI Taxonomy" id="3075"/>
    <lineage>
        <taxon>Eukaryota</taxon>
        <taxon>Viridiplantae</taxon>
        <taxon>Chlorophyta</taxon>
        <taxon>core chlorophytes</taxon>
        <taxon>Trebouxiophyceae</taxon>
        <taxon>Chlorellales</taxon>
        <taxon>Chlorellaceae</taxon>
        <taxon>Auxenochlorella</taxon>
    </lineage>
</organism>
<feature type="binding site" evidence="17">
    <location>
        <position position="64"/>
    </location>
    <ligand>
        <name>Mg(2+)</name>
        <dbReference type="ChEBI" id="CHEBI:18420"/>
        <label>1</label>
        <note>catalytic</note>
    </ligand>
</feature>
<evidence type="ECO:0000256" key="5">
    <source>
        <dbReference type="ARBA" id="ARBA00022671"/>
    </source>
</evidence>
<dbReference type="HAMAP" id="MF_02095">
    <property type="entry name" value="CysQ"/>
    <property type="match status" value="1"/>
</dbReference>
<comment type="catalytic activity">
    <reaction evidence="12">
        <text>1D-myo-inositol 1,3,4-trisphosphate + H2O = 1D-myo-inositol 3,4-bisphosphate + phosphate</text>
        <dbReference type="Rhea" id="RHEA:70319"/>
        <dbReference type="ChEBI" id="CHEBI:15377"/>
        <dbReference type="ChEBI" id="CHEBI:43474"/>
        <dbReference type="ChEBI" id="CHEBI:58414"/>
        <dbReference type="ChEBI" id="CHEBI:83241"/>
    </reaction>
    <physiologicalReaction direction="left-to-right" evidence="12">
        <dbReference type="Rhea" id="RHEA:70320"/>
    </physiologicalReaction>
</comment>
<comment type="similarity">
    <text evidence="1">Belongs to the inositol monophosphatase superfamily. CysQ family.</text>
</comment>
<evidence type="ECO:0000313" key="18">
    <source>
        <dbReference type="EMBL" id="JAT68316.1"/>
    </source>
</evidence>
<feature type="binding site" evidence="17">
    <location>
        <position position="62"/>
    </location>
    <ligand>
        <name>Mg(2+)</name>
        <dbReference type="ChEBI" id="CHEBI:18420"/>
        <label>1</label>
        <note>catalytic</note>
    </ligand>
</feature>
<proteinExistence type="inferred from homology"/>
<sequence length="253" mass="27535">MQNPEVEIKADQSPLTRADREANSIICSGLTQLAPHIPIVSEENQKVEYSTRKNYQYCWCVDPLDGTKEFLKRNGQFTVNIALLQGAKPVLGVVHVPVQGKVYWAVAGKGAWARESPASPPRQLHCATFRETDPGLVIVGSASHASQETAEFVGEFRAPQFRAVGSSLKLLMVAEGAAHMYPRLAPTCEWDTAAAHAIVEEAGGRVLQAGRCDSSGNALEGWRGALEQAIPLHYNKPEALNPFFVVYGKELPS</sequence>